<dbReference type="SUPFAM" id="SSF57196">
    <property type="entry name" value="EGF/Laminin"/>
    <property type="match status" value="1"/>
</dbReference>
<keyword evidence="15" id="KW-0068">Autocatalytic cleavage</keyword>
<evidence type="ECO:0000256" key="19">
    <source>
        <dbReference type="ARBA" id="ARBA00023157"/>
    </source>
</evidence>
<dbReference type="SMART" id="SM00032">
    <property type="entry name" value="CCP"/>
    <property type="match status" value="2"/>
</dbReference>
<dbReference type="PROSITE" id="PS50923">
    <property type="entry name" value="SUSHI"/>
    <property type="match status" value="2"/>
</dbReference>
<keyword evidence="27" id="KW-0106">Calcium</keyword>
<dbReference type="InterPro" id="IPR000742">
    <property type="entry name" value="EGF"/>
</dbReference>
<evidence type="ECO:0000256" key="22">
    <source>
        <dbReference type="ARBA" id="ARBA00093383"/>
    </source>
</evidence>
<dbReference type="GeneTree" id="ENSGT00950000183084"/>
<feature type="binding site" evidence="27">
    <location>
        <position position="130"/>
    </location>
    <ligand>
        <name>Ca(2+)</name>
        <dbReference type="ChEBI" id="CHEBI:29108"/>
        <label>1</label>
    </ligand>
</feature>
<dbReference type="InterPro" id="IPR043504">
    <property type="entry name" value="Peptidase_S1_PA_chymotrypsin"/>
</dbReference>
<dbReference type="FunFam" id="2.60.120.290:FF:000012">
    <property type="entry name" value="mannan-binding lectin serine protease 1 isoform X1"/>
    <property type="match status" value="1"/>
</dbReference>
<dbReference type="GO" id="GO:0006958">
    <property type="term" value="P:complement activation, classical pathway"/>
    <property type="evidence" value="ECO:0007669"/>
    <property type="project" value="UniProtKB-KW"/>
</dbReference>
<reference evidence="34" key="1">
    <citation type="submission" date="2014-08" db="EMBL/GenBank/DDBJ databases">
        <authorList>
            <person name="Senf B."/>
            <person name="Petzold A."/>
            <person name="Downie B.R."/>
            <person name="Koch P."/>
            <person name="Platzer M."/>
        </authorList>
    </citation>
    <scope>NUCLEOTIDE SEQUENCE [LARGE SCALE GENOMIC DNA]</scope>
    <source>
        <strain evidence="34">GRZ</strain>
    </source>
</reference>
<feature type="binding site" evidence="27">
    <location>
        <position position="173"/>
    </location>
    <ligand>
        <name>Ca(2+)</name>
        <dbReference type="ChEBI" id="CHEBI:29108"/>
        <label>2</label>
    </ligand>
</feature>
<evidence type="ECO:0000259" key="32">
    <source>
        <dbReference type="PROSITE" id="PS50240"/>
    </source>
</evidence>
<evidence type="ECO:0000256" key="1">
    <source>
        <dbReference type="ARBA" id="ARBA00001057"/>
    </source>
</evidence>
<evidence type="ECO:0000256" key="25">
    <source>
        <dbReference type="PIRSR" id="PIRSR001155-2"/>
    </source>
</evidence>
<dbReference type="Pfam" id="PF00089">
    <property type="entry name" value="Trypsin"/>
    <property type="match status" value="1"/>
</dbReference>
<dbReference type="Gene3D" id="2.60.120.290">
    <property type="entry name" value="Spermadhesin, CUB domain"/>
    <property type="match status" value="2"/>
</dbReference>
<evidence type="ECO:0000313" key="35">
    <source>
        <dbReference type="Proteomes" id="UP000694548"/>
    </source>
</evidence>
<dbReference type="Gene3D" id="2.10.25.10">
    <property type="entry name" value="Laminin"/>
    <property type="match status" value="1"/>
</dbReference>
<dbReference type="PANTHER" id="PTHR24255:SF25">
    <property type="entry name" value="COMPLEMENT C1R SUBCOMPONENT"/>
    <property type="match status" value="1"/>
</dbReference>
<dbReference type="SMART" id="SM00042">
    <property type="entry name" value="CUB"/>
    <property type="match status" value="2"/>
</dbReference>
<feature type="disulfide bond" evidence="25">
    <location>
        <begin position="259"/>
        <end position="277"/>
    </location>
</feature>
<feature type="modified residue" description="(3R)-3-hydroxyasparagine" evidence="26">
    <location>
        <position position="173"/>
    </location>
</feature>
<reference evidence="34" key="2">
    <citation type="submission" date="2025-08" db="UniProtKB">
        <authorList>
            <consortium name="Ensembl"/>
        </authorList>
    </citation>
    <scope>IDENTIFICATION</scope>
</reference>
<feature type="active site" description="Charge relay system" evidence="24">
    <location>
        <position position="504"/>
    </location>
</feature>
<keyword evidence="13" id="KW-0677">Repeat</keyword>
<dbReference type="GO" id="GO:0009986">
    <property type="term" value="C:cell surface"/>
    <property type="evidence" value="ECO:0007669"/>
    <property type="project" value="UniProtKB-SubCell"/>
</dbReference>
<comment type="subcellular location">
    <subcellularLocation>
        <location evidence="2">Cell surface</location>
    </subcellularLocation>
    <subcellularLocation>
        <location evidence="3">Secreted</location>
    </subcellularLocation>
</comment>
<dbReference type="SMART" id="SM00179">
    <property type="entry name" value="EGF_CA"/>
    <property type="match status" value="1"/>
</dbReference>
<evidence type="ECO:0000256" key="5">
    <source>
        <dbReference type="ARBA" id="ARBA00022525"/>
    </source>
</evidence>
<feature type="active site" description="Charge relay system" evidence="24">
    <location>
        <position position="662"/>
    </location>
</feature>
<dbReference type="Ensembl" id="ENSNFUT00015000366.1">
    <property type="protein sequence ID" value="ENSNFUP00015000307.1"/>
    <property type="gene ID" value="ENSNFUG00015000234.1"/>
</dbReference>
<dbReference type="AlphaFoldDB" id="A0A8C6K4W5"/>
<evidence type="ECO:0000256" key="20">
    <source>
        <dbReference type="ARBA" id="ARBA00023180"/>
    </source>
</evidence>
<dbReference type="FunFam" id="2.10.70.10:FF:000016">
    <property type="entry name" value="Mannan-binding lectin serine protease 1"/>
    <property type="match status" value="1"/>
</dbReference>
<feature type="domain" description="CUB" evidence="31">
    <location>
        <begin position="24"/>
        <end position="149"/>
    </location>
</feature>
<feature type="disulfide bond" evidence="25">
    <location>
        <begin position="384"/>
        <end position="430"/>
    </location>
</feature>
<dbReference type="InterPro" id="IPR035914">
    <property type="entry name" value="Sperma_CUB_dom_sf"/>
</dbReference>
<evidence type="ECO:0000256" key="9">
    <source>
        <dbReference type="ARBA" id="ARBA00022659"/>
    </source>
</evidence>
<evidence type="ECO:0000256" key="28">
    <source>
        <dbReference type="PROSITE-ProRule" id="PRU00059"/>
    </source>
</evidence>
<evidence type="ECO:0000259" key="33">
    <source>
        <dbReference type="PROSITE" id="PS50923"/>
    </source>
</evidence>
<dbReference type="Pfam" id="PF14670">
    <property type="entry name" value="FXa_inhibition"/>
    <property type="match status" value="1"/>
</dbReference>
<dbReference type="GO" id="GO:0072562">
    <property type="term" value="C:blood microparticle"/>
    <property type="evidence" value="ECO:0007669"/>
    <property type="project" value="TreeGrafter"/>
</dbReference>
<dbReference type="InterPro" id="IPR000859">
    <property type="entry name" value="CUB_dom"/>
</dbReference>
<dbReference type="Gene3D" id="2.10.70.10">
    <property type="entry name" value="Complement Module, domain 1"/>
    <property type="match status" value="2"/>
</dbReference>
<feature type="disulfide bond" description="Interchain (between heavy and light chains)" evidence="25">
    <location>
        <begin position="452"/>
        <end position="577"/>
    </location>
</feature>
<dbReference type="InterPro" id="IPR000436">
    <property type="entry name" value="Sushi_SCR_CCP_dom"/>
</dbReference>
<evidence type="ECO:0000256" key="21">
    <source>
        <dbReference type="ARBA" id="ARBA00023278"/>
    </source>
</evidence>
<evidence type="ECO:0000256" key="24">
    <source>
        <dbReference type="PIRSR" id="PIRSR001155-1"/>
    </source>
</evidence>
<dbReference type="Pfam" id="PF00431">
    <property type="entry name" value="CUB"/>
    <property type="match status" value="2"/>
</dbReference>
<feature type="binding site" evidence="27">
    <location>
        <position position="150"/>
    </location>
    <ligand>
        <name>Ca(2+)</name>
        <dbReference type="ChEBI" id="CHEBI:29108"/>
        <label>2</label>
    </ligand>
</feature>
<feature type="disulfide bond" evidence="25 28">
    <location>
        <begin position="199"/>
        <end position="226"/>
    </location>
</feature>
<dbReference type="Gene3D" id="2.40.10.10">
    <property type="entry name" value="Trypsin-like serine proteases"/>
    <property type="match status" value="1"/>
</dbReference>
<dbReference type="SUPFAM" id="SSF49854">
    <property type="entry name" value="Spermadhesin, CUB domain"/>
    <property type="match status" value="2"/>
</dbReference>
<feature type="active site" description="Charge relay system" evidence="24">
    <location>
        <position position="557"/>
    </location>
</feature>
<feature type="disulfide bond" evidence="25">
    <location>
        <begin position="413"/>
        <end position="448"/>
    </location>
</feature>
<comment type="subunit">
    <text evidence="23">Core component of the complement C1 complex, a calcium-dependent complex composed of 1 molecule of the C1Q subcomplex, 2 molecules of C1R and 2 molecules of C1S. The C1Q subcomplex is composed 18 subunits: 3 chains of C1QA, C1QB, and C1QC trimerize to form 6 collagen-like triple helices connected to six globular ligand-recognition modules. Within the C1 complex, C1R is a dimer of identical chains, each of which is activated by cleavage into two chains, heavy and light, connected by disulfide bonds.</text>
</comment>
<dbReference type="Pfam" id="PF00084">
    <property type="entry name" value="Sushi"/>
    <property type="match status" value="2"/>
</dbReference>
<dbReference type="GO" id="GO:0004252">
    <property type="term" value="F:serine-type endopeptidase activity"/>
    <property type="evidence" value="ECO:0007669"/>
    <property type="project" value="UniProtKB-EC"/>
</dbReference>
<evidence type="ECO:0000256" key="29">
    <source>
        <dbReference type="PROSITE-ProRule" id="PRU00302"/>
    </source>
</evidence>
<dbReference type="GO" id="GO:0005509">
    <property type="term" value="F:calcium ion binding"/>
    <property type="evidence" value="ECO:0007669"/>
    <property type="project" value="InterPro"/>
</dbReference>
<keyword evidence="10" id="KW-0645">Protease</keyword>
<dbReference type="FunFam" id="2.10.25.10:FF:000059">
    <property type="entry name" value="Mannan-binding lectin serine protease 1"/>
    <property type="match status" value="1"/>
</dbReference>
<evidence type="ECO:0000256" key="16">
    <source>
        <dbReference type="ARBA" id="ARBA00022825"/>
    </source>
</evidence>
<dbReference type="GO" id="GO:0031638">
    <property type="term" value="P:zymogen activation"/>
    <property type="evidence" value="ECO:0007669"/>
    <property type="project" value="TreeGrafter"/>
</dbReference>
<keyword evidence="6" id="KW-0245">EGF-like domain</keyword>
<keyword evidence="7" id="KW-0597">Phosphoprotein</keyword>
<feature type="binding site" evidence="27">
    <location>
        <position position="153"/>
    </location>
    <ligand>
        <name>Ca(2+)</name>
        <dbReference type="ChEBI" id="CHEBI:29108"/>
        <label>2</label>
    </ligand>
</feature>
<comment type="caution">
    <text evidence="29">Lacks conserved residue(s) required for the propagation of feature annotation.</text>
</comment>
<dbReference type="PROSITE" id="PS50240">
    <property type="entry name" value="TRYPSIN_DOM"/>
    <property type="match status" value="1"/>
</dbReference>
<evidence type="ECO:0000256" key="7">
    <source>
        <dbReference type="ARBA" id="ARBA00022553"/>
    </source>
</evidence>
<evidence type="ECO:0000256" key="15">
    <source>
        <dbReference type="ARBA" id="ARBA00022813"/>
    </source>
</evidence>
<feature type="chain" id="PRO_5034993163" description="complement subcomponent C1r" evidence="30">
    <location>
        <begin position="27"/>
        <end position="712"/>
    </location>
</feature>
<evidence type="ECO:0000256" key="13">
    <source>
        <dbReference type="ARBA" id="ARBA00022737"/>
    </source>
</evidence>
<dbReference type="InterPro" id="IPR001254">
    <property type="entry name" value="Trypsin_dom"/>
</dbReference>
<feature type="disulfide bond" evidence="25">
    <location>
        <begin position="318"/>
        <end position="366"/>
    </location>
</feature>
<dbReference type="Proteomes" id="UP000694548">
    <property type="component" value="Chromosome sgr05"/>
</dbReference>
<keyword evidence="18" id="KW-0180">Complement pathway</keyword>
<dbReference type="InterPro" id="IPR024175">
    <property type="entry name" value="Pept_S1A_C1r/C1S/mannan-bd"/>
</dbReference>
<dbReference type="SUPFAM" id="SSF50494">
    <property type="entry name" value="Trypsin-like serine proteases"/>
    <property type="match status" value="1"/>
</dbReference>
<dbReference type="InterPro" id="IPR001314">
    <property type="entry name" value="Peptidase_S1A"/>
</dbReference>
<evidence type="ECO:0000256" key="6">
    <source>
        <dbReference type="ARBA" id="ARBA00022536"/>
    </source>
</evidence>
<proteinExistence type="predicted"/>
<evidence type="ECO:0000256" key="23">
    <source>
        <dbReference type="ARBA" id="ARBA00093536"/>
    </source>
</evidence>
<dbReference type="PROSITE" id="PS00135">
    <property type="entry name" value="TRYPSIN_SER"/>
    <property type="match status" value="1"/>
</dbReference>
<comment type="catalytic activity">
    <reaction evidence="1">
        <text>Selective cleavage of Lys(or Arg)-|-Ile bond in complement subcomponent C1s to form the active form of C1s (EC 3.4.21.42).</text>
        <dbReference type="EC" id="3.4.21.41"/>
    </reaction>
</comment>
<keyword evidence="11 27" id="KW-0479">Metal-binding</keyword>
<feature type="domain" description="Sushi" evidence="33">
    <location>
        <begin position="316"/>
        <end position="381"/>
    </location>
</feature>
<dbReference type="InterPro" id="IPR009003">
    <property type="entry name" value="Peptidase_S1_PA"/>
</dbReference>
<keyword evidence="21 26" id="KW-0379">Hydroxylation</keyword>
<feature type="disulfide bond" evidence="25">
    <location>
        <begin position="167"/>
        <end position="180"/>
    </location>
</feature>
<keyword evidence="8" id="KW-0399">Innate immunity</keyword>
<evidence type="ECO:0000256" key="27">
    <source>
        <dbReference type="PIRSR" id="PIRSR001155-4"/>
    </source>
</evidence>
<dbReference type="PROSITE" id="PS01180">
    <property type="entry name" value="CUB"/>
    <property type="match status" value="2"/>
</dbReference>
<dbReference type="EC" id="3.4.21.41" evidence="4"/>
<feature type="binding site" evidence="27">
    <location>
        <position position="85"/>
    </location>
    <ligand>
        <name>Ca(2+)</name>
        <dbReference type="ChEBI" id="CHEBI:29108"/>
        <label>1</label>
    </ligand>
</feature>
<feature type="domain" description="Peptidase S1" evidence="32">
    <location>
        <begin position="465"/>
        <end position="710"/>
    </location>
</feature>
<accession>A0A8C6K4W5</accession>
<reference evidence="34" key="3">
    <citation type="submission" date="2025-09" db="UniProtKB">
        <authorList>
            <consortium name="Ensembl"/>
        </authorList>
    </citation>
    <scope>IDENTIFICATION</scope>
</reference>
<name>A0A8C6K4W5_NOTFU</name>
<dbReference type="InterPro" id="IPR033116">
    <property type="entry name" value="TRYPSIN_SER"/>
</dbReference>
<dbReference type="GO" id="GO:0045087">
    <property type="term" value="P:innate immune response"/>
    <property type="evidence" value="ECO:0007669"/>
    <property type="project" value="UniProtKB-KW"/>
</dbReference>
<evidence type="ECO:0000256" key="4">
    <source>
        <dbReference type="ARBA" id="ARBA00011907"/>
    </source>
</evidence>
<feature type="disulfide bond" evidence="25">
    <location>
        <begin position="346"/>
        <end position="379"/>
    </location>
</feature>
<dbReference type="PIRSF" id="PIRSF001155">
    <property type="entry name" value="C1r_C1s_MASP"/>
    <property type="match status" value="1"/>
</dbReference>
<keyword evidence="16" id="KW-0720">Serine protease</keyword>
<keyword evidence="9 29" id="KW-0768">Sushi</keyword>
<feature type="domain" description="CUB" evidence="31">
    <location>
        <begin position="199"/>
        <end position="314"/>
    </location>
</feature>
<dbReference type="PANTHER" id="PTHR24255">
    <property type="entry name" value="COMPLEMENT COMPONENT 1, S SUBCOMPONENT-RELATED"/>
    <property type="match status" value="1"/>
</dbReference>
<evidence type="ECO:0000256" key="30">
    <source>
        <dbReference type="SAM" id="SignalP"/>
    </source>
</evidence>
<dbReference type="FunFam" id="2.40.10.10:FF:000003">
    <property type="entry name" value="Transmembrane serine protease 3"/>
    <property type="match status" value="1"/>
</dbReference>
<evidence type="ECO:0000313" key="34">
    <source>
        <dbReference type="Ensembl" id="ENSNFUP00015000307.1"/>
    </source>
</evidence>
<evidence type="ECO:0000256" key="10">
    <source>
        <dbReference type="ARBA" id="ARBA00022670"/>
    </source>
</evidence>
<dbReference type="PROSITE" id="PS01187">
    <property type="entry name" value="EGF_CA"/>
    <property type="match status" value="1"/>
</dbReference>
<dbReference type="CDD" id="cd00190">
    <property type="entry name" value="Tryp_SPc"/>
    <property type="match status" value="1"/>
</dbReference>
<keyword evidence="19 25" id="KW-1015">Disulfide bond</keyword>
<dbReference type="PRINTS" id="PR00722">
    <property type="entry name" value="CHYMOTRYPSIN"/>
</dbReference>
<protein>
    <recommendedName>
        <fullName evidence="4">complement subcomponent C1r</fullName>
        <ecNumber evidence="4">3.4.21.41</ecNumber>
    </recommendedName>
</protein>
<feature type="binding site" evidence="27">
    <location>
        <position position="299"/>
    </location>
    <ligand>
        <name>Ca(2+)</name>
        <dbReference type="ChEBI" id="CHEBI:29108"/>
        <label>3</label>
    </ligand>
</feature>
<evidence type="ECO:0000256" key="11">
    <source>
        <dbReference type="ARBA" id="ARBA00022723"/>
    </source>
</evidence>
<evidence type="ECO:0000256" key="2">
    <source>
        <dbReference type="ARBA" id="ARBA00004241"/>
    </source>
</evidence>
<dbReference type="SUPFAM" id="SSF57535">
    <property type="entry name" value="Complement control module/SCR domain"/>
    <property type="match status" value="2"/>
</dbReference>
<feature type="disulfide bond" evidence="25">
    <location>
        <begin position="154"/>
        <end position="171"/>
    </location>
</feature>
<keyword evidence="14" id="KW-0378">Hydrolase</keyword>
<feature type="disulfide bond" evidence="25">
    <location>
        <begin position="82"/>
        <end position="100"/>
    </location>
</feature>
<sequence length="712" mass="79414">MASTRLDYQTLFLHLFRFLYVLVCESLPLPDSGPLIHGEVKSPQYPQPYPPNLLKQWDLNVPEGFQIRLTFTHLDIEPSAGCYYDSVTVLYDKKLLGKFCGTENSANDHHPGYEPILSPGNRLTLVFQTDDYNPERRQNVGFSAQYQATDIDECSAPEPEDGSGPLCSQICLNTLGSYLCACHHGYELHSDQRTCMLSCGGGIFDEPTGHLFSPGYPNPAPHALSCQYVISVEAGFTVYLNFSDKFHIESVNTEEGPNCYYHWLELTVPHEKPVKLCGGTSPGLINTNSNNVTLDYHTDDQGLSNGWSLDYSTNRVKCPVPGVVVKGRVTPSLTEYFYRDYIYVRCDQGYKLMADGREIESFSTMCQSNAQWHLPLPECHIIDCGEPDPLLNGGVRFLSGAENQYLSTVEYHCNEPFYSLLGSTNVTFTCEADRKWRLTRDESFSPVCLPVCGRPTQYIEGYQRIIGGSEAPEHTIPWQVLLNINSNRGGGMVIADRWILTAAHVVVHQGQQSPAQSIRIFMGDTDIHRMETSFVHPASVHVHPEYNDQDGLNFNNDIALIKLQEPITFNAAVMPLCLPAKNATYTTGLVGLVSGFGTTNDGGRQMITNKLKYVMLPVVDQEKCRESITLWKKIRPNTPDLTDNMFCAGTPEGTQDSCQGDSGGPFSVDINGRSWAAGIVSWGIKCGQRGKYGVYTKVINYLDWIKQVMQEN</sequence>
<keyword evidence="5" id="KW-0964">Secreted</keyword>
<comment type="function">
    <text evidence="22">Serine protease component of the complement C1 complex, a multiprotein complex that initiates the classical pathway of the complement system, a cascade of proteins that leads to phagocytosis and breakdown of pathogens and signaling that strengthens the adaptive immune system. C1R catalyzes the first enzymatic step in the classical complement pathway: it is activated by the C1Q subcomplex of the C1 complex, which associates with IgG or IgM immunoglobulins complexed with antigens to form antigen-antibody complexes on the surface of pathogens. Immunoglobulin-binding promotes the autocatalytic cleavage and activation of C1R. Activated C1R then cleaves and activates C1S, the second protease of the classical complement pathway. It is unclear if C1R activates C1S within single, strained C1 complexes or between neighboring C1 complexes on surfaces.</text>
</comment>
<organism evidence="34 35">
    <name type="scientific">Nothobranchius furzeri</name>
    <name type="common">Turquoise killifish</name>
    <dbReference type="NCBI Taxonomy" id="105023"/>
    <lineage>
        <taxon>Eukaryota</taxon>
        <taxon>Metazoa</taxon>
        <taxon>Chordata</taxon>
        <taxon>Craniata</taxon>
        <taxon>Vertebrata</taxon>
        <taxon>Euteleostomi</taxon>
        <taxon>Actinopterygii</taxon>
        <taxon>Neopterygii</taxon>
        <taxon>Teleostei</taxon>
        <taxon>Neoteleostei</taxon>
        <taxon>Acanthomorphata</taxon>
        <taxon>Ovalentaria</taxon>
        <taxon>Atherinomorphae</taxon>
        <taxon>Cyprinodontiformes</taxon>
        <taxon>Nothobranchiidae</taxon>
        <taxon>Nothobranchius</taxon>
    </lineage>
</organism>
<evidence type="ECO:0000256" key="18">
    <source>
        <dbReference type="ARBA" id="ARBA00022875"/>
    </source>
</evidence>
<evidence type="ECO:0000256" key="17">
    <source>
        <dbReference type="ARBA" id="ARBA00022859"/>
    </source>
</evidence>
<comment type="PTM">
    <text evidence="26">The iron and 2-oxoglutarate dependent 3-hydroxylation of aspartate and asparagine is (R) stereospecific within EGF domains.</text>
</comment>
<dbReference type="InterPro" id="IPR035976">
    <property type="entry name" value="Sushi/SCR/CCP_sf"/>
</dbReference>
<evidence type="ECO:0000256" key="12">
    <source>
        <dbReference type="ARBA" id="ARBA00022729"/>
    </source>
</evidence>
<dbReference type="SMART" id="SM00020">
    <property type="entry name" value="Tryp_SPc"/>
    <property type="match status" value="1"/>
</dbReference>
<feature type="disulfide bond" evidence="25">
    <location>
        <begin position="624"/>
        <end position="647"/>
    </location>
</feature>
<feature type="binding site" evidence="27">
    <location>
        <position position="77"/>
    </location>
    <ligand>
        <name>Ca(2+)</name>
        <dbReference type="ChEBI" id="CHEBI:29108"/>
        <label>1</label>
    </ligand>
</feature>
<dbReference type="InterPro" id="IPR001881">
    <property type="entry name" value="EGF-like_Ca-bd_dom"/>
</dbReference>
<evidence type="ECO:0000256" key="26">
    <source>
        <dbReference type="PIRSR" id="PIRSR001155-3"/>
    </source>
</evidence>
<keyword evidence="17" id="KW-0391">Immunity</keyword>
<dbReference type="CDD" id="cd00041">
    <property type="entry name" value="CUB"/>
    <property type="match status" value="2"/>
</dbReference>
<keyword evidence="20" id="KW-0325">Glycoprotein</keyword>
<keyword evidence="35" id="KW-1185">Reference proteome</keyword>
<keyword evidence="12 30" id="KW-0732">Signal</keyword>
<feature type="disulfide bond" evidence="25">
    <location>
        <begin position="182"/>
        <end position="195"/>
    </location>
</feature>
<evidence type="ECO:0000256" key="3">
    <source>
        <dbReference type="ARBA" id="ARBA00004613"/>
    </source>
</evidence>
<feature type="disulfide bond" evidence="25">
    <location>
        <begin position="658"/>
        <end position="686"/>
    </location>
</feature>
<feature type="signal peptide" evidence="30">
    <location>
        <begin position="1"/>
        <end position="26"/>
    </location>
</feature>
<evidence type="ECO:0000259" key="31">
    <source>
        <dbReference type="PROSITE" id="PS01180"/>
    </source>
</evidence>
<dbReference type="CDD" id="cd00033">
    <property type="entry name" value="CCP"/>
    <property type="match status" value="2"/>
</dbReference>
<dbReference type="InterPro" id="IPR018097">
    <property type="entry name" value="EGF_Ca-bd_CS"/>
</dbReference>
<evidence type="ECO:0000256" key="8">
    <source>
        <dbReference type="ARBA" id="ARBA00022588"/>
    </source>
</evidence>
<dbReference type="SMART" id="SM00181">
    <property type="entry name" value="EGF"/>
    <property type="match status" value="1"/>
</dbReference>
<feature type="binding site" evidence="27">
    <location>
        <position position="249"/>
    </location>
    <ligand>
        <name>Ca(2+)</name>
        <dbReference type="ChEBI" id="CHEBI:29108"/>
        <label>3</label>
    </ligand>
</feature>
<feature type="domain" description="Sushi" evidence="33">
    <location>
        <begin position="382"/>
        <end position="450"/>
    </location>
</feature>
<evidence type="ECO:0000256" key="14">
    <source>
        <dbReference type="ARBA" id="ARBA00022801"/>
    </source>
</evidence>